<dbReference type="Gene3D" id="2.160.10.10">
    <property type="entry name" value="Hexapeptide repeat proteins"/>
    <property type="match status" value="1"/>
</dbReference>
<dbReference type="EMBL" id="JACOOK010000001">
    <property type="protein sequence ID" value="MBC5616001.1"/>
    <property type="molecule type" value="Genomic_DNA"/>
</dbReference>
<evidence type="ECO:0000313" key="2">
    <source>
        <dbReference type="Proteomes" id="UP000636891"/>
    </source>
</evidence>
<gene>
    <name evidence="1" type="ORF">H8S08_03075</name>
</gene>
<sequence length="279" mass="31987">MNAARLVNGILWRMEKFFSRTRIRWFKTLYINFRTLPFSQAIRLPIWIYGPVKLYCLSGKIKIRGVIKKGMVRFGCQLGSFSAPRRGAMILLESGTELIFNGPCRFDFDYAIRITGRGVVNIGRNIWFGNDTKIYCEESITIGDYCGIPFGCCFMDTNYHYTIDLVNHIVPKKSAPIVIGSYNWIGNSSTIMKGTKTPNEVIIASKSFLNKDYTSLTRGEKYIVLAGNPVKVVRTNCARIRSSKAERDINEWFNNHSDLKEYFANQSLSVYQDVSQYHQ</sequence>
<keyword evidence="2" id="KW-1185">Reference proteome</keyword>
<comment type="caution">
    <text evidence="1">The sequence shown here is derived from an EMBL/GenBank/DDBJ whole genome shotgun (WGS) entry which is preliminary data.</text>
</comment>
<dbReference type="CDD" id="cd04647">
    <property type="entry name" value="LbH_MAT_like"/>
    <property type="match status" value="1"/>
</dbReference>
<dbReference type="InterPro" id="IPR051159">
    <property type="entry name" value="Hexapeptide_acetyltransf"/>
</dbReference>
<dbReference type="InterPro" id="IPR011004">
    <property type="entry name" value="Trimer_LpxA-like_sf"/>
</dbReference>
<dbReference type="PANTHER" id="PTHR23416">
    <property type="entry name" value="SIALIC ACID SYNTHASE-RELATED"/>
    <property type="match status" value="1"/>
</dbReference>
<organism evidence="1 2">
    <name type="scientific">Alistipes hominis</name>
    <dbReference type="NCBI Taxonomy" id="2763015"/>
    <lineage>
        <taxon>Bacteria</taxon>
        <taxon>Pseudomonadati</taxon>
        <taxon>Bacteroidota</taxon>
        <taxon>Bacteroidia</taxon>
        <taxon>Bacteroidales</taxon>
        <taxon>Rikenellaceae</taxon>
        <taxon>Alistipes</taxon>
    </lineage>
</organism>
<name>A0ABR7CK19_9BACT</name>
<dbReference type="SUPFAM" id="SSF51161">
    <property type="entry name" value="Trimeric LpxA-like enzymes"/>
    <property type="match status" value="1"/>
</dbReference>
<evidence type="ECO:0000313" key="1">
    <source>
        <dbReference type="EMBL" id="MBC5616001.1"/>
    </source>
</evidence>
<dbReference type="RefSeq" id="WP_186965838.1">
    <property type="nucleotide sequence ID" value="NZ_JACOOK010000001.1"/>
</dbReference>
<dbReference type="GO" id="GO:0016746">
    <property type="term" value="F:acyltransferase activity"/>
    <property type="evidence" value="ECO:0007669"/>
    <property type="project" value="UniProtKB-KW"/>
</dbReference>
<keyword evidence="1" id="KW-0808">Transferase</keyword>
<accession>A0ABR7CK19</accession>
<reference evidence="1 2" key="1">
    <citation type="submission" date="2020-08" db="EMBL/GenBank/DDBJ databases">
        <title>Genome public.</title>
        <authorList>
            <person name="Liu C."/>
            <person name="Sun Q."/>
        </authorList>
    </citation>
    <scope>NUCLEOTIDE SEQUENCE [LARGE SCALE GENOMIC DNA]</scope>
    <source>
        <strain evidence="1 2">New-7</strain>
    </source>
</reference>
<keyword evidence="1" id="KW-0012">Acyltransferase</keyword>
<dbReference type="Proteomes" id="UP000636891">
    <property type="component" value="Unassembled WGS sequence"/>
</dbReference>
<protein>
    <submittedName>
        <fullName evidence="1">Acyltransferase</fullName>
    </submittedName>
</protein>
<proteinExistence type="predicted"/>